<evidence type="ECO:0000313" key="3">
    <source>
        <dbReference type="Proteomes" id="UP001497516"/>
    </source>
</evidence>
<dbReference type="AlphaFoldDB" id="A0AAV2CY04"/>
<organism evidence="2 3">
    <name type="scientific">Linum trigynum</name>
    <dbReference type="NCBI Taxonomy" id="586398"/>
    <lineage>
        <taxon>Eukaryota</taxon>
        <taxon>Viridiplantae</taxon>
        <taxon>Streptophyta</taxon>
        <taxon>Embryophyta</taxon>
        <taxon>Tracheophyta</taxon>
        <taxon>Spermatophyta</taxon>
        <taxon>Magnoliopsida</taxon>
        <taxon>eudicotyledons</taxon>
        <taxon>Gunneridae</taxon>
        <taxon>Pentapetalae</taxon>
        <taxon>rosids</taxon>
        <taxon>fabids</taxon>
        <taxon>Malpighiales</taxon>
        <taxon>Linaceae</taxon>
        <taxon>Linum</taxon>
    </lineage>
</organism>
<dbReference type="PANTHER" id="PTHR47074">
    <property type="entry name" value="BNAC02G40300D PROTEIN"/>
    <property type="match status" value="1"/>
</dbReference>
<dbReference type="PANTHER" id="PTHR47074:SF48">
    <property type="entry name" value="POLYNUCLEOTIDYL TRANSFERASE, RIBONUCLEASE H-LIKE SUPERFAMILY PROTEIN"/>
    <property type="match status" value="1"/>
</dbReference>
<sequence length="113" mass="12750">MVLLDQDGHLVVELLVLREAILWCLGMGLSTDRFEGDAKVVIDKILQADNKDSRMGVILEEVIGYLSAHRGLSVRFVGRRNNRVAHMVVKKALLLYPAVSHCFDFTGWLQARM</sequence>
<name>A0AAV2CY04_9ROSI</name>
<dbReference type="InterPro" id="IPR002156">
    <property type="entry name" value="RNaseH_domain"/>
</dbReference>
<reference evidence="2 3" key="1">
    <citation type="submission" date="2024-04" db="EMBL/GenBank/DDBJ databases">
        <authorList>
            <person name="Fracassetti M."/>
        </authorList>
    </citation>
    <scope>NUCLEOTIDE SEQUENCE [LARGE SCALE GENOMIC DNA]</scope>
</reference>
<feature type="domain" description="RNase H type-1" evidence="1">
    <location>
        <begin position="8"/>
        <end position="92"/>
    </location>
</feature>
<dbReference type="GO" id="GO:0003676">
    <property type="term" value="F:nucleic acid binding"/>
    <property type="evidence" value="ECO:0007669"/>
    <property type="project" value="InterPro"/>
</dbReference>
<evidence type="ECO:0000313" key="2">
    <source>
        <dbReference type="EMBL" id="CAL1360971.1"/>
    </source>
</evidence>
<accession>A0AAV2CY04</accession>
<dbReference type="GO" id="GO:0004523">
    <property type="term" value="F:RNA-DNA hybrid ribonuclease activity"/>
    <property type="evidence" value="ECO:0007669"/>
    <property type="project" value="InterPro"/>
</dbReference>
<dbReference type="InterPro" id="IPR052929">
    <property type="entry name" value="RNase_H-like_EbsB-rel"/>
</dbReference>
<protein>
    <recommendedName>
        <fullName evidence="1">RNase H type-1 domain-containing protein</fullName>
    </recommendedName>
</protein>
<evidence type="ECO:0000259" key="1">
    <source>
        <dbReference type="Pfam" id="PF13456"/>
    </source>
</evidence>
<proteinExistence type="predicted"/>
<dbReference type="EMBL" id="OZ034814">
    <property type="protein sequence ID" value="CAL1360971.1"/>
    <property type="molecule type" value="Genomic_DNA"/>
</dbReference>
<keyword evidence="3" id="KW-1185">Reference proteome</keyword>
<dbReference type="Pfam" id="PF13456">
    <property type="entry name" value="RVT_3"/>
    <property type="match status" value="1"/>
</dbReference>
<dbReference type="Proteomes" id="UP001497516">
    <property type="component" value="Chromosome 10"/>
</dbReference>
<gene>
    <name evidence="2" type="ORF">LTRI10_LOCUS8372</name>
</gene>